<keyword evidence="1" id="KW-0472">Membrane</keyword>
<evidence type="ECO:0000313" key="5">
    <source>
        <dbReference type="Proteomes" id="UP000516093"/>
    </source>
</evidence>
<keyword evidence="1" id="KW-0813">Transport</keyword>
<keyword evidence="4" id="KW-0675">Receptor</keyword>
<dbReference type="InterPro" id="IPR008969">
    <property type="entry name" value="CarboxyPept-like_regulatory"/>
</dbReference>
<feature type="domain" description="TonB-dependent receptor plug" evidence="3">
    <location>
        <begin position="121"/>
        <end position="193"/>
    </location>
</feature>
<evidence type="ECO:0000259" key="3">
    <source>
        <dbReference type="Pfam" id="PF07715"/>
    </source>
</evidence>
<keyword evidence="1" id="KW-0812">Transmembrane</keyword>
<gene>
    <name evidence="4" type="ORF">H9L05_10830</name>
</gene>
<dbReference type="Proteomes" id="UP000516093">
    <property type="component" value="Chromosome"/>
</dbReference>
<evidence type="ECO:0000256" key="2">
    <source>
        <dbReference type="SAM" id="SignalP"/>
    </source>
</evidence>
<evidence type="ECO:0000313" key="4">
    <source>
        <dbReference type="EMBL" id="QNP50698.1"/>
    </source>
</evidence>
<dbReference type="InterPro" id="IPR012910">
    <property type="entry name" value="Plug_dom"/>
</dbReference>
<dbReference type="AlphaFoldDB" id="A0A7H0GQY2"/>
<dbReference type="InterPro" id="IPR037066">
    <property type="entry name" value="Plug_dom_sf"/>
</dbReference>
<keyword evidence="5" id="KW-1185">Reference proteome</keyword>
<dbReference type="Gene3D" id="2.170.130.10">
    <property type="entry name" value="TonB-dependent receptor, plug domain"/>
    <property type="match status" value="1"/>
</dbReference>
<proteinExistence type="inferred from homology"/>
<feature type="signal peptide" evidence="2">
    <location>
        <begin position="1"/>
        <end position="20"/>
    </location>
</feature>
<accession>A0A7H0GQY2</accession>
<dbReference type="Gene3D" id="2.60.40.1120">
    <property type="entry name" value="Carboxypeptidase-like, regulatory domain"/>
    <property type="match status" value="1"/>
</dbReference>
<name>A0A7H0GQY2_9BACT</name>
<feature type="chain" id="PRO_5028836447" evidence="2">
    <location>
        <begin position="21"/>
        <end position="197"/>
    </location>
</feature>
<dbReference type="RefSeq" id="WP_187731021.1">
    <property type="nucleotide sequence ID" value="NZ_CP060784.1"/>
</dbReference>
<organism evidence="4 5">
    <name type="scientific">Hymenobacter qilianensis</name>
    <dbReference type="NCBI Taxonomy" id="1385715"/>
    <lineage>
        <taxon>Bacteria</taxon>
        <taxon>Pseudomonadati</taxon>
        <taxon>Bacteroidota</taxon>
        <taxon>Cytophagia</taxon>
        <taxon>Cytophagales</taxon>
        <taxon>Hymenobacteraceae</taxon>
        <taxon>Hymenobacter</taxon>
    </lineage>
</organism>
<keyword evidence="2" id="KW-0732">Signal</keyword>
<keyword evidence="1" id="KW-0998">Cell outer membrane</keyword>
<dbReference type="SUPFAM" id="SSF56935">
    <property type="entry name" value="Porins"/>
    <property type="match status" value="1"/>
</dbReference>
<dbReference type="Pfam" id="PF13715">
    <property type="entry name" value="CarbopepD_reg_2"/>
    <property type="match status" value="1"/>
</dbReference>
<sequence length="197" mass="20600">MKKYVLTGAALLALAGAAWAQGPVSGRVGSFLPLNAEVTSLPGATIYLDGQAVGQTDDTGGFILPAVSPGSHKLRITSIGHTPLETKITGQIAPQTLDFTLEGESVVTGEALVTASRASDRTATAYSNLSREDLDKRNFAQDLPYLLDQTPSVVVTSDAGAGVGYTDIRIRGTSNTGINMTINGVPLNDPESRGHFW</sequence>
<dbReference type="PROSITE" id="PS52016">
    <property type="entry name" value="TONB_DEPENDENT_REC_3"/>
    <property type="match status" value="1"/>
</dbReference>
<dbReference type="KEGG" id="hqi:H9L05_10830"/>
<dbReference type="GO" id="GO:0009279">
    <property type="term" value="C:cell outer membrane"/>
    <property type="evidence" value="ECO:0007669"/>
    <property type="project" value="UniProtKB-SubCell"/>
</dbReference>
<dbReference type="Pfam" id="PF07715">
    <property type="entry name" value="Plug"/>
    <property type="match status" value="1"/>
</dbReference>
<comment type="subcellular location">
    <subcellularLocation>
        <location evidence="1">Cell outer membrane</location>
        <topology evidence="1">Multi-pass membrane protein</topology>
    </subcellularLocation>
</comment>
<dbReference type="InterPro" id="IPR039426">
    <property type="entry name" value="TonB-dep_rcpt-like"/>
</dbReference>
<dbReference type="EMBL" id="CP060784">
    <property type="protein sequence ID" value="QNP50698.1"/>
    <property type="molecule type" value="Genomic_DNA"/>
</dbReference>
<reference evidence="4 5" key="1">
    <citation type="submission" date="2020-08" db="EMBL/GenBank/DDBJ databases">
        <title>Genome sequence of Hymenobacter qilianensis JCM 19763T.</title>
        <authorList>
            <person name="Hyun D.-W."/>
            <person name="Bae J.-W."/>
        </authorList>
    </citation>
    <scope>NUCLEOTIDE SEQUENCE [LARGE SCALE GENOMIC DNA]</scope>
    <source>
        <strain evidence="4 5">JCM 19763</strain>
    </source>
</reference>
<protein>
    <submittedName>
        <fullName evidence="4">TonB-dependent receptor plug domain-containing protein</fullName>
    </submittedName>
</protein>
<keyword evidence="1" id="KW-1134">Transmembrane beta strand</keyword>
<evidence type="ECO:0000256" key="1">
    <source>
        <dbReference type="PROSITE-ProRule" id="PRU01360"/>
    </source>
</evidence>
<comment type="similarity">
    <text evidence="1">Belongs to the TonB-dependent receptor family.</text>
</comment>
<dbReference type="SUPFAM" id="SSF49464">
    <property type="entry name" value="Carboxypeptidase regulatory domain-like"/>
    <property type="match status" value="1"/>
</dbReference>